<dbReference type="RefSeq" id="WP_188825035.1">
    <property type="nucleotide sequence ID" value="NZ_BMHH01000013.1"/>
</dbReference>
<reference evidence="1" key="1">
    <citation type="journal article" date="2014" name="Int. J. Syst. Evol. Microbiol.">
        <title>Complete genome sequence of Corynebacterium casei LMG S-19264T (=DSM 44701T), isolated from a smear-ripened cheese.</title>
        <authorList>
            <consortium name="US DOE Joint Genome Institute (JGI-PGF)"/>
            <person name="Walter F."/>
            <person name="Albersmeier A."/>
            <person name="Kalinowski J."/>
            <person name="Ruckert C."/>
        </authorList>
    </citation>
    <scope>NUCLEOTIDE SEQUENCE</scope>
    <source>
        <strain evidence="1">CGMCC 1.15082</strain>
    </source>
</reference>
<comment type="caution">
    <text evidence="1">The sequence shown here is derived from an EMBL/GenBank/DDBJ whole genome shotgun (WGS) entry which is preliminary data.</text>
</comment>
<dbReference type="Proteomes" id="UP000646478">
    <property type="component" value="Unassembled WGS sequence"/>
</dbReference>
<evidence type="ECO:0000313" key="2">
    <source>
        <dbReference type="Proteomes" id="UP000646478"/>
    </source>
</evidence>
<keyword evidence="2" id="KW-1185">Reference proteome</keyword>
<name>A0A916SGW8_9HYPH</name>
<accession>A0A916SGW8</accession>
<reference evidence="1" key="2">
    <citation type="submission" date="2020-09" db="EMBL/GenBank/DDBJ databases">
        <authorList>
            <person name="Sun Q."/>
            <person name="Zhou Y."/>
        </authorList>
    </citation>
    <scope>NUCLEOTIDE SEQUENCE</scope>
    <source>
        <strain evidence="1">CGMCC 1.15082</strain>
    </source>
</reference>
<evidence type="ECO:0000313" key="1">
    <source>
        <dbReference type="EMBL" id="GGA99980.1"/>
    </source>
</evidence>
<gene>
    <name evidence="1" type="ORF">GCM10011491_30280</name>
</gene>
<dbReference type="EMBL" id="BMHH01000013">
    <property type="protein sequence ID" value="GGA99980.1"/>
    <property type="molecule type" value="Genomic_DNA"/>
</dbReference>
<proteinExistence type="predicted"/>
<sequence length="94" mass="10434">MLLERMKPVLNFSGTTASALVEMRLAAMTSIEAAMSALRKMHPDGRDYIGNPDQLRRDKEIHANRLAALHRLYRDIEAEALEIQERAGGDDAGA</sequence>
<protein>
    <submittedName>
        <fullName evidence="1">Uncharacterized protein</fullName>
    </submittedName>
</protein>
<dbReference type="AlphaFoldDB" id="A0A916SGW8"/>
<organism evidence="1 2">
    <name type="scientific">Brucella endophytica</name>
    <dbReference type="NCBI Taxonomy" id="1963359"/>
    <lineage>
        <taxon>Bacteria</taxon>
        <taxon>Pseudomonadati</taxon>
        <taxon>Pseudomonadota</taxon>
        <taxon>Alphaproteobacteria</taxon>
        <taxon>Hyphomicrobiales</taxon>
        <taxon>Brucellaceae</taxon>
        <taxon>Brucella/Ochrobactrum group</taxon>
        <taxon>Brucella</taxon>
    </lineage>
</organism>